<comment type="catalytic activity">
    <reaction evidence="6">
        <text>ATP + (deoxyribonucleotide)n-3'-hydroxyl + 5'-phospho-(deoxyribonucleotide)m = (deoxyribonucleotide)n+m + AMP + diphosphate.</text>
        <dbReference type="EC" id="6.5.1.1"/>
    </reaction>
</comment>
<dbReference type="Pfam" id="PF01068">
    <property type="entry name" value="DNA_ligase_A_M"/>
    <property type="match status" value="1"/>
</dbReference>
<organism evidence="8 9">
    <name type="scientific">Anaeroselena agilis</name>
    <dbReference type="NCBI Taxonomy" id="3063788"/>
    <lineage>
        <taxon>Bacteria</taxon>
        <taxon>Bacillati</taxon>
        <taxon>Bacillota</taxon>
        <taxon>Negativicutes</taxon>
        <taxon>Acetonemataceae</taxon>
        <taxon>Anaeroselena</taxon>
    </lineage>
</organism>
<proteinExistence type="predicted"/>
<evidence type="ECO:0000313" key="9">
    <source>
        <dbReference type="Proteomes" id="UP001254848"/>
    </source>
</evidence>
<dbReference type="Proteomes" id="UP001254848">
    <property type="component" value="Unassembled WGS sequence"/>
</dbReference>
<comment type="cofactor">
    <cofactor evidence="1">
        <name>a divalent metal cation</name>
        <dbReference type="ChEBI" id="CHEBI:60240"/>
    </cofactor>
</comment>
<reference evidence="8 9" key="1">
    <citation type="submission" date="2023-07" db="EMBL/GenBank/DDBJ databases">
        <title>The novel representative of Negativicutes class, Anaeroselena agilis gen. nov. sp. nov.</title>
        <authorList>
            <person name="Prokofeva M.I."/>
            <person name="Elcheninov A.G."/>
            <person name="Klyukina A."/>
            <person name="Kublanov I.V."/>
            <person name="Frolov E.N."/>
            <person name="Podosokorskaya O.A."/>
        </authorList>
    </citation>
    <scope>NUCLEOTIDE SEQUENCE [LARGE SCALE GENOMIC DNA]</scope>
    <source>
        <strain evidence="8 9">4137-cl</strain>
    </source>
</reference>
<dbReference type="EMBL" id="JAUOZS010000001">
    <property type="protein sequence ID" value="MDT8900634.1"/>
    <property type="molecule type" value="Genomic_DNA"/>
</dbReference>
<gene>
    <name evidence="8" type="ORF">Q4T40_05190</name>
</gene>
<comment type="caution">
    <text evidence="8">The sequence shown here is derived from an EMBL/GenBank/DDBJ whole genome shotgun (WGS) entry which is preliminary data.</text>
</comment>
<dbReference type="InterPro" id="IPR012340">
    <property type="entry name" value="NA-bd_OB-fold"/>
</dbReference>
<dbReference type="RefSeq" id="WP_413779170.1">
    <property type="nucleotide sequence ID" value="NZ_JAUOZS010000001.1"/>
</dbReference>
<dbReference type="PANTHER" id="PTHR47810:SF1">
    <property type="entry name" value="DNA LIGASE B"/>
    <property type="match status" value="1"/>
</dbReference>
<dbReference type="InterPro" id="IPR050326">
    <property type="entry name" value="NAD_dep_DNA_ligaseB"/>
</dbReference>
<dbReference type="Gene3D" id="2.40.50.140">
    <property type="entry name" value="Nucleic acid-binding proteins"/>
    <property type="match status" value="1"/>
</dbReference>
<name>A0ABU3NUY7_9FIRM</name>
<keyword evidence="4" id="KW-0227">DNA damage</keyword>
<dbReference type="InterPro" id="IPR016059">
    <property type="entry name" value="DNA_ligase_ATP-dep_CS"/>
</dbReference>
<dbReference type="SUPFAM" id="SSF56091">
    <property type="entry name" value="DNA ligase/mRNA capping enzyme, catalytic domain"/>
    <property type="match status" value="1"/>
</dbReference>
<keyword evidence="3" id="KW-0235">DNA replication</keyword>
<evidence type="ECO:0000256" key="4">
    <source>
        <dbReference type="ARBA" id="ARBA00022763"/>
    </source>
</evidence>
<dbReference type="InterPro" id="IPR012310">
    <property type="entry name" value="DNA_ligase_ATP-dep_cent"/>
</dbReference>
<dbReference type="Gene3D" id="3.30.470.30">
    <property type="entry name" value="DNA ligase/mRNA capping enzyme"/>
    <property type="match status" value="1"/>
</dbReference>
<protein>
    <recommendedName>
        <fullName evidence="7">ATP-dependent DNA ligase family profile domain-containing protein</fullName>
    </recommendedName>
</protein>
<feature type="domain" description="ATP-dependent DNA ligase family profile" evidence="7">
    <location>
        <begin position="171"/>
        <end position="244"/>
    </location>
</feature>
<dbReference type="PROSITE" id="PS00333">
    <property type="entry name" value="DNA_LIGASE_A2"/>
    <property type="match status" value="1"/>
</dbReference>
<dbReference type="PROSITE" id="PS50160">
    <property type="entry name" value="DNA_LIGASE_A3"/>
    <property type="match status" value="1"/>
</dbReference>
<dbReference type="PANTHER" id="PTHR47810">
    <property type="entry name" value="DNA LIGASE"/>
    <property type="match status" value="1"/>
</dbReference>
<evidence type="ECO:0000256" key="2">
    <source>
        <dbReference type="ARBA" id="ARBA00022598"/>
    </source>
</evidence>
<keyword evidence="5" id="KW-0234">DNA repair</keyword>
<evidence type="ECO:0000256" key="5">
    <source>
        <dbReference type="ARBA" id="ARBA00023204"/>
    </source>
</evidence>
<evidence type="ECO:0000256" key="6">
    <source>
        <dbReference type="ARBA" id="ARBA00034003"/>
    </source>
</evidence>
<dbReference type="InterPro" id="IPR029319">
    <property type="entry name" value="DNA_ligase_OB"/>
</dbReference>
<keyword evidence="9" id="KW-1185">Reference proteome</keyword>
<dbReference type="Pfam" id="PF14743">
    <property type="entry name" value="DNA_ligase_OB_2"/>
    <property type="match status" value="1"/>
</dbReference>
<keyword evidence="2" id="KW-0436">Ligase</keyword>
<evidence type="ECO:0000256" key="3">
    <source>
        <dbReference type="ARBA" id="ARBA00022705"/>
    </source>
</evidence>
<dbReference type="CDD" id="cd08041">
    <property type="entry name" value="OBF_kDNA_ligase_like"/>
    <property type="match status" value="1"/>
</dbReference>
<sequence>MDFLALTGRPKDKFIQFALDFNKVKHPERLTFPRLASEKIDGVFCLAHRHEGDVTIYSRTGEVYTSMRHIEEALKDILEDGEIVIFEACGPMGTPQPVVSGWCRDTKEQHPELMAGCHDYIYIKEFLHGGHVLYHRRHAILKACVDNWRAFKATKATYWTLFCIAQKPVVSLDEAKAYAEEIWAGGGEGVVLRNPDAVYQPGKRNDDIIKIKKGVSYDLEVVGLKEGKGKYKDTLGTLVCRWKDGKTIEISGMTDEQRRWWWKYPHMIVGKVVQVDAMCESSKGLLREPRFKGPRWDKEKGDF</sequence>
<accession>A0ABU3NUY7</accession>
<evidence type="ECO:0000259" key="7">
    <source>
        <dbReference type="PROSITE" id="PS50160"/>
    </source>
</evidence>
<evidence type="ECO:0000313" key="8">
    <source>
        <dbReference type="EMBL" id="MDT8900634.1"/>
    </source>
</evidence>
<evidence type="ECO:0000256" key="1">
    <source>
        <dbReference type="ARBA" id="ARBA00001968"/>
    </source>
</evidence>
<dbReference type="SUPFAM" id="SSF50249">
    <property type="entry name" value="Nucleic acid-binding proteins"/>
    <property type="match status" value="1"/>
</dbReference>